<dbReference type="EMBL" id="BAAANT010000014">
    <property type="protein sequence ID" value="GAA2143387.1"/>
    <property type="molecule type" value="Genomic_DNA"/>
</dbReference>
<gene>
    <name evidence="3" type="ORF">GCM10009760_29700</name>
</gene>
<comment type="caution">
    <text evidence="3">The sequence shown here is derived from an EMBL/GenBank/DDBJ whole genome shotgun (WGS) entry which is preliminary data.</text>
</comment>
<evidence type="ECO:0000313" key="4">
    <source>
        <dbReference type="Proteomes" id="UP001422759"/>
    </source>
</evidence>
<keyword evidence="4" id="KW-1185">Reference proteome</keyword>
<feature type="chain" id="PRO_5046727426" evidence="2">
    <location>
        <begin position="18"/>
        <end position="340"/>
    </location>
</feature>
<protein>
    <submittedName>
        <fullName evidence="3">Peptidase</fullName>
    </submittedName>
</protein>
<dbReference type="Gene3D" id="2.40.10.10">
    <property type="entry name" value="Trypsin-like serine proteases"/>
    <property type="match status" value="2"/>
</dbReference>
<dbReference type="Proteomes" id="UP001422759">
    <property type="component" value="Unassembled WGS sequence"/>
</dbReference>
<evidence type="ECO:0000313" key="3">
    <source>
        <dbReference type="EMBL" id="GAA2143387.1"/>
    </source>
</evidence>
<organism evidence="3 4">
    <name type="scientific">Kitasatospora kazusensis</name>
    <dbReference type="NCBI Taxonomy" id="407974"/>
    <lineage>
        <taxon>Bacteria</taxon>
        <taxon>Bacillati</taxon>
        <taxon>Actinomycetota</taxon>
        <taxon>Actinomycetes</taxon>
        <taxon>Kitasatosporales</taxon>
        <taxon>Streptomycetaceae</taxon>
        <taxon>Kitasatospora</taxon>
    </lineage>
</organism>
<dbReference type="InterPro" id="IPR018114">
    <property type="entry name" value="TRYPSIN_HIS"/>
</dbReference>
<accession>A0ABP5LAM1</accession>
<proteinExistence type="predicted"/>
<dbReference type="InterPro" id="IPR009003">
    <property type="entry name" value="Peptidase_S1_PA"/>
</dbReference>
<evidence type="ECO:0000256" key="2">
    <source>
        <dbReference type="SAM" id="SignalP"/>
    </source>
</evidence>
<evidence type="ECO:0000256" key="1">
    <source>
        <dbReference type="ARBA" id="ARBA00022729"/>
    </source>
</evidence>
<dbReference type="InterPro" id="IPR043504">
    <property type="entry name" value="Peptidase_S1_PA_chymotrypsin"/>
</dbReference>
<dbReference type="InterPro" id="IPR050966">
    <property type="entry name" value="Glutamyl_endopeptidase"/>
</dbReference>
<sequence>MTAVLAAGMALATPAAAAVPAGTPTDAAAANRVAVHQEAVTAAQQQAVLDYWTPERTAALTTPASANPPRSAPDGAPWTGADGLSRTVGRLFFTNHGEDESCTATVVDSANRSTVVTAGHCVNSPDLLGDHDEWLSNEMFVPGYHDGLAPYGRFVARAGVADATWLLNDEQSALKYDAYDQAFLVLNTDAAGRRVQDAVGGAQRIGFDRPGGAAVHEFGYPREASGDPARAGLPEYTGARLAYCAGRAREYPGTKDHPEPRGVWGAPCVMGGGSSGGPRIAGLDPSSGIGTVVGDDTQGAFFDSAGRVCDHGSAGCTRHLAGPQFTSAITKPLYRAAEHS</sequence>
<dbReference type="PROSITE" id="PS00134">
    <property type="entry name" value="TRYPSIN_HIS"/>
    <property type="match status" value="1"/>
</dbReference>
<dbReference type="SUPFAM" id="SSF50494">
    <property type="entry name" value="Trypsin-like serine proteases"/>
    <property type="match status" value="1"/>
</dbReference>
<reference evidence="4" key="1">
    <citation type="journal article" date="2019" name="Int. J. Syst. Evol. Microbiol.">
        <title>The Global Catalogue of Microorganisms (GCM) 10K type strain sequencing project: providing services to taxonomists for standard genome sequencing and annotation.</title>
        <authorList>
            <consortium name="The Broad Institute Genomics Platform"/>
            <consortium name="The Broad Institute Genome Sequencing Center for Infectious Disease"/>
            <person name="Wu L."/>
            <person name="Ma J."/>
        </authorList>
    </citation>
    <scope>NUCLEOTIDE SEQUENCE [LARGE SCALE GENOMIC DNA]</scope>
    <source>
        <strain evidence="4">JCM 14560</strain>
    </source>
</reference>
<dbReference type="PANTHER" id="PTHR15462">
    <property type="entry name" value="SERINE PROTEASE"/>
    <property type="match status" value="1"/>
</dbReference>
<name>A0ABP5LAM1_9ACTN</name>
<feature type="signal peptide" evidence="2">
    <location>
        <begin position="1"/>
        <end position="17"/>
    </location>
</feature>
<dbReference type="PANTHER" id="PTHR15462:SF19">
    <property type="entry name" value="PEPTIDASE S1 DOMAIN-CONTAINING PROTEIN"/>
    <property type="match status" value="1"/>
</dbReference>
<keyword evidence="1 2" id="KW-0732">Signal</keyword>